<dbReference type="Proteomes" id="UP000071641">
    <property type="component" value="Unassembled WGS sequence"/>
</dbReference>
<dbReference type="InterPro" id="IPR014304">
    <property type="entry name" value="RNA_pol_sigma-Z"/>
</dbReference>
<dbReference type="Pfam" id="PF04542">
    <property type="entry name" value="Sigma70_r2"/>
    <property type="match status" value="1"/>
</dbReference>
<dbReference type="InterPro" id="IPR014284">
    <property type="entry name" value="RNA_pol_sigma-70_dom"/>
</dbReference>
<dbReference type="STRING" id="1796497.GCE9029_01228"/>
<dbReference type="Gene3D" id="1.10.1740.10">
    <property type="match status" value="1"/>
</dbReference>
<evidence type="ECO:0000256" key="5">
    <source>
        <dbReference type="NCBIfam" id="TIGR02959"/>
    </source>
</evidence>
<dbReference type="Gene3D" id="1.10.10.10">
    <property type="entry name" value="Winged helix-like DNA-binding domain superfamily/Winged helix DNA-binding domain"/>
    <property type="match status" value="1"/>
</dbReference>
<organism evidence="7 8">
    <name type="scientific">Grimontia celer</name>
    <dbReference type="NCBI Taxonomy" id="1796497"/>
    <lineage>
        <taxon>Bacteria</taxon>
        <taxon>Pseudomonadati</taxon>
        <taxon>Pseudomonadota</taxon>
        <taxon>Gammaproteobacteria</taxon>
        <taxon>Vibrionales</taxon>
        <taxon>Vibrionaceae</taxon>
        <taxon>Grimontia</taxon>
    </lineage>
</organism>
<accession>A0A128EWY8</accession>
<evidence type="ECO:0000313" key="8">
    <source>
        <dbReference type="Proteomes" id="UP000071641"/>
    </source>
</evidence>
<name>A0A128EWY8_9GAMM</name>
<dbReference type="NCBIfam" id="TIGR02937">
    <property type="entry name" value="sigma70-ECF"/>
    <property type="match status" value="1"/>
</dbReference>
<dbReference type="NCBIfam" id="NF007215">
    <property type="entry name" value="PRK09637.1"/>
    <property type="match status" value="1"/>
</dbReference>
<dbReference type="PANTHER" id="PTHR43133:SF62">
    <property type="entry name" value="RNA POLYMERASE SIGMA FACTOR SIGZ"/>
    <property type="match status" value="1"/>
</dbReference>
<sequence length="225" mass="26144">MWQLVSAVRQAAAVKRFNFKKKHTWLVGGIPSTNFRFMQEWTMTIEAIWSEYQTSLKNFIRSKVSNPDDAEDLLQDILVKTYTSLPSLHERSKLKPWLFQVANNAIIDFYRRKKFDRNDNGDVVNELWLDEESPSVVQELSKCILPFLRGLSESEAELVKAIEIDGISQKDYAETHDVNYSTLKSRLKKSRQNLMGLFNQCCKFSLDSQGNLLEYERRDGNCSKC</sequence>
<dbReference type="GO" id="GO:0016987">
    <property type="term" value="F:sigma factor activity"/>
    <property type="evidence" value="ECO:0007669"/>
    <property type="project" value="UniProtKB-KW"/>
</dbReference>
<evidence type="ECO:0000256" key="4">
    <source>
        <dbReference type="ARBA" id="ARBA00023163"/>
    </source>
</evidence>
<keyword evidence="4" id="KW-0804">Transcription</keyword>
<reference evidence="8" key="1">
    <citation type="submission" date="2016-02" db="EMBL/GenBank/DDBJ databases">
        <authorList>
            <person name="Rodrigo-Torres Lidia"/>
            <person name="Arahal R.David."/>
        </authorList>
    </citation>
    <scope>NUCLEOTIDE SEQUENCE [LARGE SCALE GENOMIC DNA]</scope>
    <source>
        <strain evidence="8">CECT 9029</strain>
    </source>
</reference>
<evidence type="ECO:0000313" key="7">
    <source>
        <dbReference type="EMBL" id="CZF79053.1"/>
    </source>
</evidence>
<keyword evidence="2" id="KW-0805">Transcription regulation</keyword>
<dbReference type="SUPFAM" id="SSF88659">
    <property type="entry name" value="Sigma3 and sigma4 domains of RNA polymerase sigma factors"/>
    <property type="match status" value="1"/>
</dbReference>
<gene>
    <name evidence="7" type="primary">sigM</name>
    <name evidence="7" type="ORF">GCE9029_01228</name>
</gene>
<dbReference type="PANTHER" id="PTHR43133">
    <property type="entry name" value="RNA POLYMERASE ECF-TYPE SIGMA FACTO"/>
    <property type="match status" value="1"/>
</dbReference>
<dbReference type="InterPro" id="IPR036388">
    <property type="entry name" value="WH-like_DNA-bd_sf"/>
</dbReference>
<dbReference type="AlphaFoldDB" id="A0A128EWY8"/>
<dbReference type="InterPro" id="IPR039425">
    <property type="entry name" value="RNA_pol_sigma-70-like"/>
</dbReference>
<dbReference type="InterPro" id="IPR013324">
    <property type="entry name" value="RNA_pol_sigma_r3/r4-like"/>
</dbReference>
<dbReference type="NCBIfam" id="TIGR02959">
    <property type="entry name" value="SigZ"/>
    <property type="match status" value="1"/>
</dbReference>
<dbReference type="EMBL" id="FIZX01000001">
    <property type="protein sequence ID" value="CZF79053.1"/>
    <property type="molecule type" value="Genomic_DNA"/>
</dbReference>
<dbReference type="SUPFAM" id="SSF88946">
    <property type="entry name" value="Sigma2 domain of RNA polymerase sigma factors"/>
    <property type="match status" value="1"/>
</dbReference>
<dbReference type="InterPro" id="IPR007627">
    <property type="entry name" value="RNA_pol_sigma70_r2"/>
</dbReference>
<feature type="domain" description="RNA polymerase sigma-70 region 2" evidence="6">
    <location>
        <begin position="50"/>
        <end position="114"/>
    </location>
</feature>
<evidence type="ECO:0000256" key="2">
    <source>
        <dbReference type="ARBA" id="ARBA00023015"/>
    </source>
</evidence>
<comment type="similarity">
    <text evidence="1">Belongs to the sigma-70 factor family. ECF subfamily.</text>
</comment>
<dbReference type="InterPro" id="IPR013325">
    <property type="entry name" value="RNA_pol_sigma_r2"/>
</dbReference>
<keyword evidence="3" id="KW-0731">Sigma factor</keyword>
<evidence type="ECO:0000256" key="3">
    <source>
        <dbReference type="ARBA" id="ARBA00023082"/>
    </source>
</evidence>
<evidence type="ECO:0000259" key="6">
    <source>
        <dbReference type="Pfam" id="PF04542"/>
    </source>
</evidence>
<proteinExistence type="inferred from homology"/>
<dbReference type="GO" id="GO:0006352">
    <property type="term" value="P:DNA-templated transcription initiation"/>
    <property type="evidence" value="ECO:0007669"/>
    <property type="project" value="InterPro"/>
</dbReference>
<protein>
    <recommendedName>
        <fullName evidence="5">RNA polymerase sigma factor SigZ</fullName>
    </recommendedName>
</protein>
<evidence type="ECO:0000256" key="1">
    <source>
        <dbReference type="ARBA" id="ARBA00010641"/>
    </source>
</evidence>
<keyword evidence="8" id="KW-1185">Reference proteome</keyword>